<protein>
    <recommendedName>
        <fullName evidence="8">Na(+)-translocating NADH-quinone reductase subunit A</fullName>
        <shortName evidence="8">Na(+)-NQR subunit A</shortName>
        <shortName evidence="8">Na(+)-translocating NQR subunit A</shortName>
        <ecNumber evidence="8">7.2.1.1</ecNumber>
    </recommendedName>
    <alternativeName>
        <fullName evidence="8">NQR complex subunit A</fullName>
    </alternativeName>
    <alternativeName>
        <fullName evidence="8">NQR-1 subunit A</fullName>
    </alternativeName>
</protein>
<comment type="similarity">
    <text evidence="8">Belongs to the NqrA family.</text>
</comment>
<evidence type="ECO:0000256" key="6">
    <source>
        <dbReference type="ARBA" id="ARBA00023075"/>
    </source>
</evidence>
<comment type="subunit">
    <text evidence="8">Composed of six subunits; NqrA, NqrB, NqrC, NqrD, NqrE and NqrF.</text>
</comment>
<organism evidence="12 13">
    <name type="scientific">Candidatus Onthomorpha intestinigallinarum</name>
    <dbReference type="NCBI Taxonomy" id="2840880"/>
    <lineage>
        <taxon>Bacteria</taxon>
        <taxon>Pseudomonadati</taxon>
        <taxon>Bacteroidota</taxon>
        <taxon>Bacteroidia</taxon>
        <taxon>Bacteroidales</taxon>
        <taxon>Candidatus Onthomorpha</taxon>
    </lineage>
</organism>
<evidence type="ECO:0000259" key="9">
    <source>
        <dbReference type="Pfam" id="PF05896"/>
    </source>
</evidence>
<keyword evidence="1 8" id="KW-0813">Transport</keyword>
<dbReference type="Proteomes" id="UP000824267">
    <property type="component" value="Unassembled WGS sequence"/>
</dbReference>
<keyword evidence="6 8" id="KW-0830">Ubiquinone</keyword>
<dbReference type="Pfam" id="PF05896">
    <property type="entry name" value="NQRA_N"/>
    <property type="match status" value="1"/>
</dbReference>
<keyword evidence="5 8" id="KW-0406">Ion transport</keyword>
<evidence type="ECO:0000313" key="13">
    <source>
        <dbReference type="Proteomes" id="UP000824267"/>
    </source>
</evidence>
<evidence type="ECO:0000256" key="4">
    <source>
        <dbReference type="ARBA" id="ARBA00023053"/>
    </source>
</evidence>
<evidence type="ECO:0000256" key="8">
    <source>
        <dbReference type="HAMAP-Rule" id="MF_00425"/>
    </source>
</evidence>
<proteinExistence type="inferred from homology"/>
<reference evidence="12" key="1">
    <citation type="journal article" date="2021" name="PeerJ">
        <title>Extensive microbial diversity within the chicken gut microbiome revealed by metagenomics and culture.</title>
        <authorList>
            <person name="Gilroy R."/>
            <person name="Ravi A."/>
            <person name="Getino M."/>
            <person name="Pursley I."/>
            <person name="Horton D.L."/>
            <person name="Alikhan N.F."/>
            <person name="Baker D."/>
            <person name="Gharbi K."/>
            <person name="Hall N."/>
            <person name="Watson M."/>
            <person name="Adriaenssens E.M."/>
            <person name="Foster-Nyarko E."/>
            <person name="Jarju S."/>
            <person name="Secka A."/>
            <person name="Antonio M."/>
            <person name="Oren A."/>
            <person name="Chaudhuri R.R."/>
            <person name="La Ragione R."/>
            <person name="Hildebrand F."/>
            <person name="Pallen M.J."/>
        </authorList>
    </citation>
    <scope>NUCLEOTIDE SEQUENCE</scope>
    <source>
        <strain evidence="12">Gambia16-930</strain>
    </source>
</reference>
<dbReference type="GO" id="GO:0006814">
    <property type="term" value="P:sodium ion transport"/>
    <property type="evidence" value="ECO:0007669"/>
    <property type="project" value="UniProtKB-UniRule"/>
</dbReference>
<gene>
    <name evidence="8" type="primary">nqrA</name>
    <name evidence="12" type="ORF">IAC47_03140</name>
</gene>
<keyword evidence="4 8" id="KW-0915">Sodium</keyword>
<dbReference type="InterPro" id="IPR056147">
    <property type="entry name" value="NQRA_N"/>
</dbReference>
<comment type="catalytic activity">
    <reaction evidence="8">
        <text>a ubiquinone + n Na(+)(in) + NADH + H(+) = a ubiquinol + n Na(+)(out) + NAD(+)</text>
        <dbReference type="Rhea" id="RHEA:47748"/>
        <dbReference type="Rhea" id="RHEA-COMP:9565"/>
        <dbReference type="Rhea" id="RHEA-COMP:9566"/>
        <dbReference type="ChEBI" id="CHEBI:15378"/>
        <dbReference type="ChEBI" id="CHEBI:16389"/>
        <dbReference type="ChEBI" id="CHEBI:17976"/>
        <dbReference type="ChEBI" id="CHEBI:29101"/>
        <dbReference type="ChEBI" id="CHEBI:57540"/>
        <dbReference type="ChEBI" id="CHEBI:57945"/>
        <dbReference type="EC" id="7.2.1.1"/>
    </reaction>
</comment>
<dbReference type="InterPro" id="IPR008703">
    <property type="entry name" value="NqrA"/>
</dbReference>
<evidence type="ECO:0000256" key="7">
    <source>
        <dbReference type="ARBA" id="ARBA00023201"/>
    </source>
</evidence>
<dbReference type="EMBL" id="DXGG01000108">
    <property type="protein sequence ID" value="HIW87253.1"/>
    <property type="molecule type" value="Genomic_DNA"/>
</dbReference>
<dbReference type="PANTHER" id="PTHR37839">
    <property type="entry name" value="NA(+)-TRANSLOCATING NADH-QUINONE REDUCTASE SUBUNIT A"/>
    <property type="match status" value="1"/>
</dbReference>
<feature type="domain" description="NqrA N-terminal barrel-sandwich hybrid" evidence="9">
    <location>
        <begin position="5"/>
        <end position="95"/>
    </location>
</feature>
<dbReference type="AlphaFoldDB" id="A0A9D1UH72"/>
<keyword evidence="7 8" id="KW-0739">Sodium transport</keyword>
<evidence type="ECO:0000259" key="11">
    <source>
        <dbReference type="Pfam" id="PF24836"/>
    </source>
</evidence>
<dbReference type="Pfam" id="PF11973">
    <property type="entry name" value="NQRA_SLBB"/>
    <property type="match status" value="1"/>
</dbReference>
<dbReference type="EC" id="7.2.1.1" evidence="8"/>
<keyword evidence="2 8" id="KW-1278">Translocase</keyword>
<name>A0A9D1UH72_9BACT</name>
<feature type="domain" description="NqrA second alpha/beta" evidence="11">
    <location>
        <begin position="113"/>
        <end position="258"/>
    </location>
</feature>
<dbReference type="Pfam" id="PF24836">
    <property type="entry name" value="NQRA_2nd"/>
    <property type="match status" value="1"/>
</dbReference>
<dbReference type="InterPro" id="IPR056148">
    <property type="entry name" value="NQRA_2nd"/>
</dbReference>
<dbReference type="PANTHER" id="PTHR37839:SF1">
    <property type="entry name" value="NA(+)-TRANSLOCATING NADH-QUINONE REDUCTASE SUBUNIT A"/>
    <property type="match status" value="1"/>
</dbReference>
<reference evidence="12" key="2">
    <citation type="submission" date="2021-04" db="EMBL/GenBank/DDBJ databases">
        <authorList>
            <person name="Gilroy R."/>
        </authorList>
    </citation>
    <scope>NUCLEOTIDE SEQUENCE</scope>
    <source>
        <strain evidence="12">Gambia16-930</strain>
    </source>
</reference>
<evidence type="ECO:0000256" key="3">
    <source>
        <dbReference type="ARBA" id="ARBA00023027"/>
    </source>
</evidence>
<feature type="domain" description="Na(+)-translocating NADH-quinone reductase subunit A C-terminal" evidence="10">
    <location>
        <begin position="264"/>
        <end position="312"/>
    </location>
</feature>
<comment type="function">
    <text evidence="8">NQR complex catalyzes the reduction of ubiquinone-1 to ubiquinol by two successive reactions, coupled with the transport of Na(+) ions from the cytoplasm to the periplasm. NqrA to NqrE are probably involved in the second step, the conversion of ubisemiquinone to ubiquinol.</text>
</comment>
<accession>A0A9D1UH72</accession>
<evidence type="ECO:0000256" key="2">
    <source>
        <dbReference type="ARBA" id="ARBA00022967"/>
    </source>
</evidence>
<dbReference type="InterPro" id="IPR022615">
    <property type="entry name" value="NqrA_C_domain"/>
</dbReference>
<dbReference type="GO" id="GO:0016655">
    <property type="term" value="F:oxidoreductase activity, acting on NAD(P)H, quinone or similar compound as acceptor"/>
    <property type="evidence" value="ECO:0007669"/>
    <property type="project" value="UniProtKB-UniRule"/>
</dbReference>
<evidence type="ECO:0000259" key="10">
    <source>
        <dbReference type="Pfam" id="PF11973"/>
    </source>
</evidence>
<evidence type="ECO:0000256" key="1">
    <source>
        <dbReference type="ARBA" id="ARBA00022448"/>
    </source>
</evidence>
<sequence length="453" mass="50557">MSKAIKITKGLDLHLFGQAKPEVVETTVGEYAVKPRDFVGVTPKLLVEQGDRVKAGTPLFFAKGKERVMFTSPVSGTVKAIERGEKRVVEAIRIVPDNSGEYEDFSVGSLSDMTAEQIKDKMLVSGVWTVLRQRPYDVVPSPDTNPKCIVVKGFSSAPLAPDYAITLQGQRAVMQVGIDVLNKLTEGKVHLNVHSELSRTDELFKLENVQINIFEGKHPCGNVSVQIEKTDPLNKGERIWYVDANDLPVIGKLFLEGRYVADRIVALTGEQVTHPQYYKVKKGASIASLIFNNIKSENVRYISGDILTGKRIDKDGFISAYDNQVTVIKEGDHRDFMGWLAPSFDKLSFSRTFLAGFLKNSGKRTYSVDTNLHGGVRPFVVTGEFEKVFPMDIYPLQLIKACVVEDIDLMEQLGIYEVAPEDFALCEFVDPSKNDIQEIIRKGLELMRKEMGE</sequence>
<dbReference type="HAMAP" id="MF_00425">
    <property type="entry name" value="NqrA"/>
    <property type="match status" value="1"/>
</dbReference>
<evidence type="ECO:0000313" key="12">
    <source>
        <dbReference type="EMBL" id="HIW87253.1"/>
    </source>
</evidence>
<dbReference type="NCBIfam" id="TIGR01936">
    <property type="entry name" value="nqrA"/>
    <property type="match status" value="1"/>
</dbReference>
<evidence type="ECO:0000256" key="5">
    <source>
        <dbReference type="ARBA" id="ARBA00023065"/>
    </source>
</evidence>
<comment type="caution">
    <text evidence="12">The sequence shown here is derived from an EMBL/GenBank/DDBJ whole genome shotgun (WGS) entry which is preliminary data.</text>
</comment>
<keyword evidence="3 8" id="KW-0520">NAD</keyword>
<dbReference type="NCBIfam" id="NF003761">
    <property type="entry name" value="PRK05352.1-4"/>
    <property type="match status" value="1"/>
</dbReference>